<keyword evidence="8" id="KW-0449">Lipoprotein</keyword>
<dbReference type="GO" id="GO:0000902">
    <property type="term" value="P:cell morphogenesis"/>
    <property type="evidence" value="ECO:0007669"/>
    <property type="project" value="UniProtKB-ARBA"/>
</dbReference>
<dbReference type="GO" id="GO:0007517">
    <property type="term" value="P:muscle organ development"/>
    <property type="evidence" value="ECO:0007669"/>
    <property type="project" value="UniProtKB-ARBA"/>
</dbReference>
<evidence type="ECO:0000256" key="5">
    <source>
        <dbReference type="ARBA" id="ARBA00022530"/>
    </source>
</evidence>
<dbReference type="OrthoDB" id="5945655at2759"/>
<dbReference type="Gene3D" id="3.30.2460.20">
    <property type="match status" value="1"/>
</dbReference>
<evidence type="ECO:0000256" key="6">
    <source>
        <dbReference type="ARBA" id="ARBA00022687"/>
    </source>
</evidence>
<dbReference type="InterPro" id="IPR043158">
    <property type="entry name" value="Wnt_C"/>
</dbReference>
<evidence type="ECO:0000256" key="2">
    <source>
        <dbReference type="ARBA" id="ARBA00005683"/>
    </source>
</evidence>
<dbReference type="PRINTS" id="PR01349">
    <property type="entry name" value="WNTPROTEIN"/>
</dbReference>
<keyword evidence="7" id="KW-1015">Disulfide bond</keyword>
<keyword evidence="6 9" id="KW-0879">Wnt signaling pathway</keyword>
<evidence type="ECO:0000256" key="1">
    <source>
        <dbReference type="ARBA" id="ARBA00004498"/>
    </source>
</evidence>
<protein>
    <recommendedName>
        <fullName evidence="9">Protein Wnt</fullName>
    </recommendedName>
</protein>
<dbReference type="SMART" id="SM00097">
    <property type="entry name" value="WNT1"/>
    <property type="match status" value="1"/>
</dbReference>
<dbReference type="PANTHER" id="PTHR12027">
    <property type="entry name" value="WNT RELATED"/>
    <property type="match status" value="1"/>
</dbReference>
<evidence type="ECO:0000313" key="10">
    <source>
        <dbReference type="EMBL" id="KAF0771432.1"/>
    </source>
</evidence>
<dbReference type="FunFam" id="3.30.2460.20:FF:000001">
    <property type="entry name" value="Wnt homolog"/>
    <property type="match status" value="1"/>
</dbReference>
<dbReference type="GO" id="GO:0005125">
    <property type="term" value="F:cytokine activity"/>
    <property type="evidence" value="ECO:0007669"/>
    <property type="project" value="TreeGrafter"/>
</dbReference>
<dbReference type="InterPro" id="IPR005817">
    <property type="entry name" value="Wnt"/>
</dbReference>
<name>A0A6G0ZK93_APHCR</name>
<comment type="similarity">
    <text evidence="2 9">Belongs to the Wnt family.</text>
</comment>
<dbReference type="GO" id="GO:0005615">
    <property type="term" value="C:extracellular space"/>
    <property type="evidence" value="ECO:0007669"/>
    <property type="project" value="TreeGrafter"/>
</dbReference>
<dbReference type="GO" id="GO:0005109">
    <property type="term" value="F:frizzled binding"/>
    <property type="evidence" value="ECO:0007669"/>
    <property type="project" value="TreeGrafter"/>
</dbReference>
<comment type="function">
    <text evidence="9">Ligand for members of the frizzled family of seven transmembrane receptors.</text>
</comment>
<comment type="subcellular location">
    <subcellularLocation>
        <location evidence="1 9">Secreted</location>
        <location evidence="1 9">Extracellular space</location>
        <location evidence="1 9">Extracellular matrix</location>
    </subcellularLocation>
</comment>
<dbReference type="PANTHER" id="PTHR12027:SF70">
    <property type="entry name" value="PROTEIN WNT-16"/>
    <property type="match status" value="1"/>
</dbReference>
<evidence type="ECO:0000313" key="11">
    <source>
        <dbReference type="Proteomes" id="UP000478052"/>
    </source>
</evidence>
<dbReference type="GO" id="GO:0045165">
    <property type="term" value="P:cell fate commitment"/>
    <property type="evidence" value="ECO:0007669"/>
    <property type="project" value="TreeGrafter"/>
</dbReference>
<dbReference type="PROSITE" id="PS00246">
    <property type="entry name" value="WNT1"/>
    <property type="match status" value="1"/>
</dbReference>
<keyword evidence="11" id="KW-1185">Reference proteome</keyword>
<evidence type="ECO:0000256" key="3">
    <source>
        <dbReference type="ARBA" id="ARBA00022473"/>
    </source>
</evidence>
<sequence length="427" mass="48270">MLMIAHMNASTSILILSVTLASMRNVMSFIQLIVLFLPFALSASPNWMYLGIIGIPPPLQQQQASPGSEIEDPEIVQARAVCGALPGLASKQVDVCMKHPNAIYSVSDGAKKAIEQCQLQFRHERWNCSVMENEQSVFGPTLDKGSKETAFIYAITSAGVVYSITNACSSGRLTECSCDSMQHGQTTPEGWKWGGCSDNLRFGLQFSRKFVDGSEPNRPNNFKTTKQKRIWSNRIKMNLHNNEVGRQTMYSLELQNLWLFQIVMSLMKMHCRCHGVSGSCELKTCWKFMPSFNEIGNELKQKYGKAILINHNVNDSQKKNNTIHKKREPRALNRLKKRMLIESKELVHIQKSPNYCKQDFENGVLGTEGRKCNITSTGPDSCNKLCCGRGFITKVVKEEEHCNCKFVWCCYVKCDLCYKNIEQKSCK</sequence>
<dbReference type="EMBL" id="VUJU01000297">
    <property type="protein sequence ID" value="KAF0771432.1"/>
    <property type="molecule type" value="Genomic_DNA"/>
</dbReference>
<organism evidence="10 11">
    <name type="scientific">Aphis craccivora</name>
    <name type="common">Cowpea aphid</name>
    <dbReference type="NCBI Taxonomy" id="307492"/>
    <lineage>
        <taxon>Eukaryota</taxon>
        <taxon>Metazoa</taxon>
        <taxon>Ecdysozoa</taxon>
        <taxon>Arthropoda</taxon>
        <taxon>Hexapoda</taxon>
        <taxon>Insecta</taxon>
        <taxon>Pterygota</taxon>
        <taxon>Neoptera</taxon>
        <taxon>Paraneoptera</taxon>
        <taxon>Hemiptera</taxon>
        <taxon>Sternorrhyncha</taxon>
        <taxon>Aphidomorpha</taxon>
        <taxon>Aphidoidea</taxon>
        <taxon>Aphididae</taxon>
        <taxon>Aphidini</taxon>
        <taxon>Aphis</taxon>
        <taxon>Aphis</taxon>
    </lineage>
</organism>
<dbReference type="GO" id="GO:0060070">
    <property type="term" value="P:canonical Wnt signaling pathway"/>
    <property type="evidence" value="ECO:0007669"/>
    <property type="project" value="TreeGrafter"/>
</dbReference>
<dbReference type="AlphaFoldDB" id="A0A6G0ZK93"/>
<dbReference type="Proteomes" id="UP000478052">
    <property type="component" value="Unassembled WGS sequence"/>
</dbReference>
<evidence type="ECO:0000256" key="4">
    <source>
        <dbReference type="ARBA" id="ARBA00022525"/>
    </source>
</evidence>
<proteinExistence type="inferred from homology"/>
<comment type="caution">
    <text evidence="10">The sequence shown here is derived from an EMBL/GenBank/DDBJ whole genome shotgun (WGS) entry which is preliminary data.</text>
</comment>
<dbReference type="InterPro" id="IPR018161">
    <property type="entry name" value="Wnt_CS"/>
</dbReference>
<keyword evidence="4" id="KW-0964">Secreted</keyword>
<dbReference type="Pfam" id="PF00110">
    <property type="entry name" value="wnt"/>
    <property type="match status" value="1"/>
</dbReference>
<reference evidence="10 11" key="1">
    <citation type="submission" date="2019-08" db="EMBL/GenBank/DDBJ databases">
        <title>Whole genome of Aphis craccivora.</title>
        <authorList>
            <person name="Voronova N.V."/>
            <person name="Shulinski R.S."/>
            <person name="Bandarenka Y.V."/>
            <person name="Zhorov D.G."/>
            <person name="Warner D."/>
        </authorList>
    </citation>
    <scope>NUCLEOTIDE SEQUENCE [LARGE SCALE GENOMIC DNA]</scope>
    <source>
        <strain evidence="10">180601</strain>
        <tissue evidence="10">Whole Body</tissue>
    </source>
</reference>
<accession>A0A6G0ZK93</accession>
<evidence type="ECO:0000256" key="9">
    <source>
        <dbReference type="RuleBase" id="RU003500"/>
    </source>
</evidence>
<evidence type="ECO:0000256" key="7">
    <source>
        <dbReference type="ARBA" id="ARBA00023157"/>
    </source>
</evidence>
<keyword evidence="5" id="KW-0272">Extracellular matrix</keyword>
<dbReference type="GO" id="GO:0030182">
    <property type="term" value="P:neuron differentiation"/>
    <property type="evidence" value="ECO:0007669"/>
    <property type="project" value="TreeGrafter"/>
</dbReference>
<gene>
    <name evidence="10" type="ORF">FWK35_00000815</name>
</gene>
<evidence type="ECO:0000256" key="8">
    <source>
        <dbReference type="ARBA" id="ARBA00023288"/>
    </source>
</evidence>
<dbReference type="GO" id="GO:0060560">
    <property type="term" value="P:developmental growth involved in morphogenesis"/>
    <property type="evidence" value="ECO:0007669"/>
    <property type="project" value="UniProtKB-ARBA"/>
</dbReference>
<keyword evidence="3 9" id="KW-0217">Developmental protein</keyword>
<dbReference type="CDD" id="cd19344">
    <property type="entry name" value="Wnt_Wnt16"/>
    <property type="match status" value="1"/>
</dbReference>